<evidence type="ECO:0000313" key="2">
    <source>
        <dbReference type="EMBL" id="SHF09815.1"/>
    </source>
</evidence>
<sequence length="74" mass="8616">MEDLYNRLTAFPDTYFGFVMGVMIYVKQKPDRLKKVMEYLNSSNNLTSSDVVEFIASQPDFHEFDEPSDGQVIR</sequence>
<proteinExistence type="predicted"/>
<gene>
    <name evidence="2" type="ORF">SAMN02745190_01823</name>
</gene>
<accession>A0A1M4YVR3</accession>
<dbReference type="Proteomes" id="UP000184404">
    <property type="component" value="Unassembled WGS sequence"/>
</dbReference>
<feature type="transmembrane region" description="Helical" evidence="1">
    <location>
        <begin position="6"/>
        <end position="26"/>
    </location>
</feature>
<organism evidence="2 3">
    <name type="scientific">Schwartzia succinivorans DSM 10502</name>
    <dbReference type="NCBI Taxonomy" id="1123243"/>
    <lineage>
        <taxon>Bacteria</taxon>
        <taxon>Bacillati</taxon>
        <taxon>Bacillota</taxon>
        <taxon>Negativicutes</taxon>
        <taxon>Selenomonadales</taxon>
        <taxon>Selenomonadaceae</taxon>
        <taxon>Schwartzia</taxon>
    </lineage>
</organism>
<keyword evidence="1" id="KW-0472">Membrane</keyword>
<dbReference type="STRING" id="1123243.SAMN02745190_01823"/>
<evidence type="ECO:0000256" key="1">
    <source>
        <dbReference type="SAM" id="Phobius"/>
    </source>
</evidence>
<protein>
    <submittedName>
        <fullName evidence="2">Uncharacterized protein</fullName>
    </submittedName>
</protein>
<dbReference type="OrthoDB" id="1669409at2"/>
<dbReference type="EMBL" id="FQUG01000007">
    <property type="protein sequence ID" value="SHF09815.1"/>
    <property type="molecule type" value="Genomic_DNA"/>
</dbReference>
<dbReference type="RefSeq" id="WP_072935914.1">
    <property type="nucleotide sequence ID" value="NZ_FQUG01000007.1"/>
</dbReference>
<reference evidence="2 3" key="1">
    <citation type="submission" date="2016-11" db="EMBL/GenBank/DDBJ databases">
        <authorList>
            <person name="Jaros S."/>
            <person name="Januszkiewicz K."/>
            <person name="Wedrychowicz H."/>
        </authorList>
    </citation>
    <scope>NUCLEOTIDE SEQUENCE [LARGE SCALE GENOMIC DNA]</scope>
    <source>
        <strain evidence="2 3">DSM 10502</strain>
    </source>
</reference>
<keyword evidence="3" id="KW-1185">Reference proteome</keyword>
<evidence type="ECO:0000313" key="3">
    <source>
        <dbReference type="Proteomes" id="UP000184404"/>
    </source>
</evidence>
<keyword evidence="1" id="KW-0812">Transmembrane</keyword>
<dbReference type="AlphaFoldDB" id="A0A1M4YVR3"/>
<name>A0A1M4YVR3_9FIRM</name>
<keyword evidence="1" id="KW-1133">Transmembrane helix</keyword>